<proteinExistence type="predicted"/>
<protein>
    <submittedName>
        <fullName evidence="1">Uncharacterized protein</fullName>
    </submittedName>
</protein>
<dbReference type="EMBL" id="JBHSWA010000003">
    <property type="protein sequence ID" value="MFC6643422.1"/>
    <property type="molecule type" value="Genomic_DNA"/>
</dbReference>
<keyword evidence="2" id="KW-1185">Reference proteome</keyword>
<dbReference type="Proteomes" id="UP001596403">
    <property type="component" value="Unassembled WGS sequence"/>
</dbReference>
<evidence type="ECO:0000313" key="1">
    <source>
        <dbReference type="EMBL" id="MFC6643422.1"/>
    </source>
</evidence>
<reference evidence="2" key="1">
    <citation type="journal article" date="2019" name="Int. J. Syst. Evol. Microbiol.">
        <title>The Global Catalogue of Microorganisms (GCM) 10K type strain sequencing project: providing services to taxonomists for standard genome sequencing and annotation.</title>
        <authorList>
            <consortium name="The Broad Institute Genomics Platform"/>
            <consortium name="The Broad Institute Genome Sequencing Center for Infectious Disease"/>
            <person name="Wu L."/>
            <person name="Ma J."/>
        </authorList>
    </citation>
    <scope>NUCLEOTIDE SEQUENCE [LARGE SCALE GENOMIC DNA]</scope>
    <source>
        <strain evidence="2">NBRC 111368</strain>
    </source>
</reference>
<organism evidence="1 2">
    <name type="scientific">Sulfitobacter profundi</name>
    <dbReference type="NCBI Taxonomy" id="2679961"/>
    <lineage>
        <taxon>Bacteria</taxon>
        <taxon>Pseudomonadati</taxon>
        <taxon>Pseudomonadota</taxon>
        <taxon>Alphaproteobacteria</taxon>
        <taxon>Rhodobacterales</taxon>
        <taxon>Roseobacteraceae</taxon>
        <taxon>Sulfitobacter</taxon>
    </lineage>
</organism>
<accession>A0ABW1Z1Z6</accession>
<sequence>MAEQLSAIIILDGGARPCSFTEFRVSLVSQNCNVSITTTIPVEADLKCTLCKVVLYKSNDKW</sequence>
<gene>
    <name evidence="1" type="ORF">ACFQAU_18630</name>
</gene>
<name>A0ABW1Z1Z6_9RHOB</name>
<evidence type="ECO:0000313" key="2">
    <source>
        <dbReference type="Proteomes" id="UP001596403"/>
    </source>
</evidence>
<comment type="caution">
    <text evidence="1">The sequence shown here is derived from an EMBL/GenBank/DDBJ whole genome shotgun (WGS) entry which is preliminary data.</text>
</comment>
<dbReference type="RefSeq" id="WP_132446469.1">
    <property type="nucleotide sequence ID" value="NZ_JBHSWA010000003.1"/>
</dbReference>